<evidence type="ECO:0000259" key="10">
    <source>
        <dbReference type="Pfam" id="PF23122"/>
    </source>
</evidence>
<dbReference type="InterPro" id="IPR057089">
    <property type="entry name" value="C2_TIP"/>
</dbReference>
<evidence type="ECO:0000256" key="3">
    <source>
        <dbReference type="ARBA" id="ARBA00022692"/>
    </source>
</evidence>
<dbReference type="GO" id="GO:0005886">
    <property type="term" value="C:plasma membrane"/>
    <property type="evidence" value="ECO:0007669"/>
    <property type="project" value="TreeGrafter"/>
</dbReference>
<evidence type="ECO:0000256" key="2">
    <source>
        <dbReference type="ARBA" id="ARBA00006496"/>
    </source>
</evidence>
<feature type="domain" description="T-cell immunomodulatory protein TIP C2" evidence="10">
    <location>
        <begin position="521"/>
        <end position="625"/>
    </location>
</feature>
<evidence type="ECO:0000256" key="8">
    <source>
        <dbReference type="SAM" id="Phobius"/>
    </source>
</evidence>
<evidence type="ECO:0000313" key="11">
    <source>
        <dbReference type="EMBL" id="CAF0965812.1"/>
    </source>
</evidence>
<dbReference type="AlphaFoldDB" id="A0A814EC66"/>
<reference evidence="11" key="1">
    <citation type="submission" date="2021-02" db="EMBL/GenBank/DDBJ databases">
        <authorList>
            <person name="Nowell W R."/>
        </authorList>
    </citation>
    <scope>NUCLEOTIDE SEQUENCE</scope>
</reference>
<dbReference type="PANTHER" id="PTHR13412:SF0">
    <property type="entry name" value="T-CELL IMMUNOMODULATORY PROTEIN"/>
    <property type="match status" value="1"/>
</dbReference>
<comment type="similarity">
    <text evidence="2">Belongs to the TIP family.</text>
</comment>
<evidence type="ECO:0000256" key="9">
    <source>
        <dbReference type="SAM" id="SignalP"/>
    </source>
</evidence>
<dbReference type="OrthoDB" id="10250728at2759"/>
<comment type="subcellular location">
    <subcellularLocation>
        <location evidence="1">Membrane</location>
        <topology evidence="1">Single-pass type I membrane protein</topology>
    </subcellularLocation>
</comment>
<proteinExistence type="inferred from homology"/>
<protein>
    <recommendedName>
        <fullName evidence="10">T-cell immunomodulatory protein TIP C2 domain-containing protein</fullName>
    </recommendedName>
</protein>
<evidence type="ECO:0000313" key="12">
    <source>
        <dbReference type="Proteomes" id="UP000663852"/>
    </source>
</evidence>
<keyword evidence="6 8" id="KW-0472">Membrane</keyword>
<dbReference type="InterPro" id="IPR024881">
    <property type="entry name" value="Tip"/>
</dbReference>
<evidence type="ECO:0000256" key="4">
    <source>
        <dbReference type="ARBA" id="ARBA00022729"/>
    </source>
</evidence>
<dbReference type="Proteomes" id="UP000663852">
    <property type="component" value="Unassembled WGS sequence"/>
</dbReference>
<keyword evidence="3 8" id="KW-0812">Transmembrane</keyword>
<dbReference type="PANTHER" id="PTHR13412">
    <property type="entry name" value="T-CELL IMMUNOMODULATORY PROTEIN HOMOLOG"/>
    <property type="match status" value="1"/>
</dbReference>
<comment type="caution">
    <text evidence="11">The sequence shown here is derived from an EMBL/GenBank/DDBJ whole genome shotgun (WGS) entry which is preliminary data.</text>
</comment>
<accession>A0A814EC66</accession>
<evidence type="ECO:0000256" key="1">
    <source>
        <dbReference type="ARBA" id="ARBA00004479"/>
    </source>
</evidence>
<evidence type="ECO:0000256" key="6">
    <source>
        <dbReference type="ARBA" id="ARBA00023136"/>
    </source>
</evidence>
<feature type="signal peptide" evidence="9">
    <location>
        <begin position="1"/>
        <end position="15"/>
    </location>
</feature>
<dbReference type="Pfam" id="PF23122">
    <property type="entry name" value="C2_ITFG1"/>
    <property type="match status" value="1"/>
</dbReference>
<keyword evidence="7" id="KW-0325">Glycoprotein</keyword>
<dbReference type="EMBL" id="CAJNOJ010000051">
    <property type="protein sequence ID" value="CAF0965812.1"/>
    <property type="molecule type" value="Genomic_DNA"/>
</dbReference>
<feature type="transmembrane region" description="Helical" evidence="8">
    <location>
        <begin position="631"/>
        <end position="653"/>
    </location>
</feature>
<name>A0A814EC66_ADIRI</name>
<feature type="chain" id="PRO_5032870085" description="T-cell immunomodulatory protein TIP C2 domain-containing protein" evidence="9">
    <location>
        <begin position="16"/>
        <end position="677"/>
    </location>
</feature>
<dbReference type="InterPro" id="IPR013517">
    <property type="entry name" value="FG-GAP"/>
</dbReference>
<gene>
    <name evidence="11" type="ORF">EDS130_LOCUS13115</name>
</gene>
<keyword evidence="5 8" id="KW-1133">Transmembrane helix</keyword>
<sequence length="677" mass="76451">MIYLNIMLIFVDIFAEKLLINSIEQNEYSVCYDLRFRRRAHSIEKRAANDMNYVKQFRILPCSHFFRHFFLLVLVCQTFVSGKSDSTKKSSNNHGDEKRVFDINFGNNKNFAIDDCIPLAFGDFNADKIVDVFCRNTKGDEIKIMVNDDRSTTSKEICKVNITGIIYDASAADFDGDSKLDLFVLYKTKSDQIGYNGGILWGNRVNLSELHPTEYLFENIPTTLDANGDSYVELLGMMSTDNTTFKPACLFFKNRMTFRIRDLPVAERLRSGATQATVDLNHDLVADLFLTLDVNNAPKFRIYELPIEAFKLYKEYDPPPGVAIYHLSTFADIDADGELEHILPVCMDTSCSKSQIYVRDDDAWHLLPIKFGDGVRFPLTKELPSPLDQIPLSVKVADYNLDGFPDMVAVMRQTSSGSTVPIVLQNRPCESDVNTPCTYNRTFTPQGEESFILAATNATMAVFFDVLENGYLDLLVLQGSKNQNFKLIGFQNSLVQDVHFIKVMVISTFSCETCSRQKKLPYGNNQPGQSVKMETITIMNGIKDYWVKLAAVQMAQSGQMTLELPYVIIGLGSTPNFVEKITVGVPPNMESNKLIRTYTQMIPNSQIVVVPSPLMNPEKWHSKLFITPSRMILHTGIALGVTLVVLAGALAILQYREKLEDDRERKVQAQAFHYDAL</sequence>
<dbReference type="SUPFAM" id="SSF69318">
    <property type="entry name" value="Integrin alpha N-terminal domain"/>
    <property type="match status" value="1"/>
</dbReference>
<evidence type="ECO:0000256" key="5">
    <source>
        <dbReference type="ARBA" id="ARBA00022989"/>
    </source>
</evidence>
<dbReference type="InterPro" id="IPR028994">
    <property type="entry name" value="Integrin_alpha_N"/>
</dbReference>
<organism evidence="11 12">
    <name type="scientific">Adineta ricciae</name>
    <name type="common">Rotifer</name>
    <dbReference type="NCBI Taxonomy" id="249248"/>
    <lineage>
        <taxon>Eukaryota</taxon>
        <taxon>Metazoa</taxon>
        <taxon>Spiralia</taxon>
        <taxon>Gnathifera</taxon>
        <taxon>Rotifera</taxon>
        <taxon>Eurotatoria</taxon>
        <taxon>Bdelloidea</taxon>
        <taxon>Adinetida</taxon>
        <taxon>Adinetidae</taxon>
        <taxon>Adineta</taxon>
    </lineage>
</organism>
<evidence type="ECO:0000256" key="7">
    <source>
        <dbReference type="ARBA" id="ARBA00023180"/>
    </source>
</evidence>
<keyword evidence="4 9" id="KW-0732">Signal</keyword>
<dbReference type="Pfam" id="PF13517">
    <property type="entry name" value="FG-GAP_3"/>
    <property type="match status" value="1"/>
</dbReference>